<gene>
    <name evidence="1" type="ORF">MANES_10G027150v8</name>
</gene>
<name>A0ACB7GYT3_MANES</name>
<dbReference type="EMBL" id="CM004396">
    <property type="protein sequence ID" value="KAG8645039.1"/>
    <property type="molecule type" value="Genomic_DNA"/>
</dbReference>
<dbReference type="Proteomes" id="UP000091857">
    <property type="component" value="Chromosome 10"/>
</dbReference>
<accession>A0ACB7GYT3</accession>
<protein>
    <submittedName>
        <fullName evidence="1">Uncharacterized protein</fullName>
    </submittedName>
</protein>
<proteinExistence type="predicted"/>
<keyword evidence="2" id="KW-1185">Reference proteome</keyword>
<comment type="caution">
    <text evidence="1">The sequence shown here is derived from an EMBL/GenBank/DDBJ whole genome shotgun (WGS) entry which is preliminary data.</text>
</comment>
<evidence type="ECO:0000313" key="2">
    <source>
        <dbReference type="Proteomes" id="UP000091857"/>
    </source>
</evidence>
<reference evidence="2" key="1">
    <citation type="journal article" date="2016" name="Nat. Biotechnol.">
        <title>Sequencing wild and cultivated cassava and related species reveals extensive interspecific hybridization and genetic diversity.</title>
        <authorList>
            <person name="Bredeson J.V."/>
            <person name="Lyons J.B."/>
            <person name="Prochnik S.E."/>
            <person name="Wu G.A."/>
            <person name="Ha C.M."/>
            <person name="Edsinger-Gonzales E."/>
            <person name="Grimwood J."/>
            <person name="Schmutz J."/>
            <person name="Rabbi I.Y."/>
            <person name="Egesi C."/>
            <person name="Nauluvula P."/>
            <person name="Lebot V."/>
            <person name="Ndunguru J."/>
            <person name="Mkamilo G."/>
            <person name="Bart R.S."/>
            <person name="Setter T.L."/>
            <person name="Gleadow R.M."/>
            <person name="Kulakow P."/>
            <person name="Ferguson M.E."/>
            <person name="Rounsley S."/>
            <person name="Rokhsar D.S."/>
        </authorList>
    </citation>
    <scope>NUCLEOTIDE SEQUENCE [LARGE SCALE GENOMIC DNA]</scope>
    <source>
        <strain evidence="2">cv. AM560-2</strain>
    </source>
</reference>
<evidence type="ECO:0000313" key="1">
    <source>
        <dbReference type="EMBL" id="KAG8645039.1"/>
    </source>
</evidence>
<organism evidence="1 2">
    <name type="scientific">Manihot esculenta</name>
    <name type="common">Cassava</name>
    <name type="synonym">Jatropha manihot</name>
    <dbReference type="NCBI Taxonomy" id="3983"/>
    <lineage>
        <taxon>Eukaryota</taxon>
        <taxon>Viridiplantae</taxon>
        <taxon>Streptophyta</taxon>
        <taxon>Embryophyta</taxon>
        <taxon>Tracheophyta</taxon>
        <taxon>Spermatophyta</taxon>
        <taxon>Magnoliopsida</taxon>
        <taxon>eudicotyledons</taxon>
        <taxon>Gunneridae</taxon>
        <taxon>Pentapetalae</taxon>
        <taxon>rosids</taxon>
        <taxon>fabids</taxon>
        <taxon>Malpighiales</taxon>
        <taxon>Euphorbiaceae</taxon>
        <taxon>Crotonoideae</taxon>
        <taxon>Manihoteae</taxon>
        <taxon>Manihot</taxon>
    </lineage>
</organism>
<sequence>MRDDEASGTPSPMSLASFEMVSLLDPRCNDWQSYLLMAIVLSCPESYEGEELQ</sequence>